<sequence>MEFNTSKPDSSSPSSSSSKSKKKQQQQQQQQQQDTTVRFLGVRRRPWGRYAAEIRDPSTKERHWLGTFDTAEEAALAYDRAARTMRGSKARTNFVYSDMPHGSSVTSIISPDEAAREMSHLFSAPPPPQLPPQVPSQLPHSHSHSHSHSSSQLMFSQDPFDAFLFGGGGGRWPVHDQDEGSVAAGSDHQFHLPITTINGSHSHSHSQQMQMLMADETELPPLPPCVSTACYAGSESDHHGLIMDDSHINMNMNMNMNLGRQVWNNDTTSTTTSLYGFPHTTTTTTTATTNGLVESQLSRPYLGFDSKDNVHQSPLFSDTGFDAYEFDLGSSSSAYFY</sequence>
<dbReference type="PANTHER" id="PTHR31677">
    <property type="entry name" value="AP2 DOMAIN CLASS TRANSCRIPTION FACTOR"/>
    <property type="match status" value="1"/>
</dbReference>
<name>A0A6P4A6V9_ZIZJJ</name>
<dbReference type="KEGG" id="zju:107424606"/>
<evidence type="ECO:0000256" key="7">
    <source>
        <dbReference type="SAM" id="MobiDB-lite"/>
    </source>
</evidence>
<evidence type="ECO:0000256" key="6">
    <source>
        <dbReference type="ARBA" id="ARBA00023242"/>
    </source>
</evidence>
<dbReference type="AlphaFoldDB" id="A0A6P4A6V9"/>
<gene>
    <name evidence="10" type="primary">LOC107424606</name>
</gene>
<dbReference type="PANTHER" id="PTHR31677:SF264">
    <property type="entry name" value="ETHYLENE-RESPONSIVE TRANSCRIPTION FACTOR LEP"/>
    <property type="match status" value="1"/>
</dbReference>
<comment type="subcellular location">
    <subcellularLocation>
        <location evidence="1">Nucleus</location>
    </subcellularLocation>
</comment>
<dbReference type="GO" id="GO:0003677">
    <property type="term" value="F:DNA binding"/>
    <property type="evidence" value="ECO:0007669"/>
    <property type="project" value="UniProtKB-KW"/>
</dbReference>
<keyword evidence="2" id="KW-0936">Ethylene signaling pathway</keyword>
<organism evidence="9 10">
    <name type="scientific">Ziziphus jujuba</name>
    <name type="common">Chinese jujube</name>
    <name type="synonym">Ziziphus sativa</name>
    <dbReference type="NCBI Taxonomy" id="326968"/>
    <lineage>
        <taxon>Eukaryota</taxon>
        <taxon>Viridiplantae</taxon>
        <taxon>Streptophyta</taxon>
        <taxon>Embryophyta</taxon>
        <taxon>Tracheophyta</taxon>
        <taxon>Spermatophyta</taxon>
        <taxon>Magnoliopsida</taxon>
        <taxon>eudicotyledons</taxon>
        <taxon>Gunneridae</taxon>
        <taxon>Pentapetalae</taxon>
        <taxon>rosids</taxon>
        <taxon>fabids</taxon>
        <taxon>Rosales</taxon>
        <taxon>Rhamnaceae</taxon>
        <taxon>Paliureae</taxon>
        <taxon>Ziziphus</taxon>
    </lineage>
</organism>
<feature type="domain" description="AP2/ERF" evidence="8">
    <location>
        <begin position="38"/>
        <end position="95"/>
    </location>
</feature>
<dbReference type="SUPFAM" id="SSF54171">
    <property type="entry name" value="DNA-binding domain"/>
    <property type="match status" value="1"/>
</dbReference>
<dbReference type="GO" id="GO:0003700">
    <property type="term" value="F:DNA-binding transcription factor activity"/>
    <property type="evidence" value="ECO:0007669"/>
    <property type="project" value="InterPro"/>
</dbReference>
<dbReference type="InterPro" id="IPR001471">
    <property type="entry name" value="AP2/ERF_dom"/>
</dbReference>
<feature type="region of interest" description="Disordered" evidence="7">
    <location>
        <begin position="120"/>
        <end position="152"/>
    </location>
</feature>
<evidence type="ECO:0000256" key="1">
    <source>
        <dbReference type="ARBA" id="ARBA00004123"/>
    </source>
</evidence>
<dbReference type="InterPro" id="IPR036955">
    <property type="entry name" value="AP2/ERF_dom_sf"/>
</dbReference>
<evidence type="ECO:0000313" key="10">
    <source>
        <dbReference type="RefSeq" id="XP_015889938.3"/>
    </source>
</evidence>
<protein>
    <submittedName>
        <fullName evidence="10">Ethylene-responsive transcription factor ERF087</fullName>
    </submittedName>
</protein>
<feature type="region of interest" description="Disordered" evidence="7">
    <location>
        <begin position="1"/>
        <end position="41"/>
    </location>
</feature>
<evidence type="ECO:0000256" key="4">
    <source>
        <dbReference type="ARBA" id="ARBA00023125"/>
    </source>
</evidence>
<evidence type="ECO:0000259" key="8">
    <source>
        <dbReference type="PROSITE" id="PS51032"/>
    </source>
</evidence>
<dbReference type="Pfam" id="PF00847">
    <property type="entry name" value="AP2"/>
    <property type="match status" value="1"/>
</dbReference>
<feature type="compositionally biased region" description="Low complexity" evidence="7">
    <location>
        <begin position="25"/>
        <end position="34"/>
    </location>
</feature>
<feature type="compositionally biased region" description="Low complexity" evidence="7">
    <location>
        <begin position="1"/>
        <end position="18"/>
    </location>
</feature>
<evidence type="ECO:0000256" key="5">
    <source>
        <dbReference type="ARBA" id="ARBA00023163"/>
    </source>
</evidence>
<keyword evidence="4" id="KW-0238">DNA-binding</keyword>
<keyword evidence="5" id="KW-0804">Transcription</keyword>
<proteinExistence type="predicted"/>
<reference evidence="10" key="1">
    <citation type="submission" date="2025-08" db="UniProtKB">
        <authorList>
            <consortium name="RefSeq"/>
        </authorList>
    </citation>
    <scope>IDENTIFICATION</scope>
    <source>
        <tissue evidence="10">Seedling</tissue>
    </source>
</reference>
<evidence type="ECO:0000313" key="9">
    <source>
        <dbReference type="Proteomes" id="UP001652623"/>
    </source>
</evidence>
<keyword evidence="6" id="KW-0539">Nucleus</keyword>
<dbReference type="GeneID" id="107424606"/>
<keyword evidence="9" id="KW-1185">Reference proteome</keyword>
<dbReference type="CDD" id="cd00018">
    <property type="entry name" value="AP2"/>
    <property type="match status" value="1"/>
</dbReference>
<dbReference type="GO" id="GO:0009873">
    <property type="term" value="P:ethylene-activated signaling pathway"/>
    <property type="evidence" value="ECO:0007669"/>
    <property type="project" value="UniProtKB-KW"/>
</dbReference>
<keyword evidence="3" id="KW-0805">Transcription regulation</keyword>
<dbReference type="InterPro" id="IPR016177">
    <property type="entry name" value="DNA-bd_dom_sf"/>
</dbReference>
<evidence type="ECO:0000256" key="3">
    <source>
        <dbReference type="ARBA" id="ARBA00023015"/>
    </source>
</evidence>
<accession>A0A6P4A6V9</accession>
<dbReference type="PROSITE" id="PS51032">
    <property type="entry name" value="AP2_ERF"/>
    <property type="match status" value="1"/>
</dbReference>
<dbReference type="RefSeq" id="XP_015889938.3">
    <property type="nucleotide sequence ID" value="XM_016034452.3"/>
</dbReference>
<dbReference type="Gene3D" id="3.30.730.10">
    <property type="entry name" value="AP2/ERF domain"/>
    <property type="match status" value="1"/>
</dbReference>
<dbReference type="GO" id="GO:0005634">
    <property type="term" value="C:nucleus"/>
    <property type="evidence" value="ECO:0007669"/>
    <property type="project" value="UniProtKB-SubCell"/>
</dbReference>
<dbReference type="PRINTS" id="PR00367">
    <property type="entry name" value="ETHRSPELEMNT"/>
</dbReference>
<dbReference type="Proteomes" id="UP001652623">
    <property type="component" value="Chromosome 12"/>
</dbReference>
<evidence type="ECO:0000256" key="2">
    <source>
        <dbReference type="ARBA" id="ARBA00022745"/>
    </source>
</evidence>
<feature type="compositionally biased region" description="Pro residues" evidence="7">
    <location>
        <begin position="124"/>
        <end position="134"/>
    </location>
</feature>
<dbReference type="SMART" id="SM00380">
    <property type="entry name" value="AP2"/>
    <property type="match status" value="1"/>
</dbReference>